<comment type="caution">
    <text evidence="2">The sequence shown here is derived from an EMBL/GenBank/DDBJ whole genome shotgun (WGS) entry which is preliminary data.</text>
</comment>
<reference evidence="2 3" key="1">
    <citation type="submission" date="2023-06" db="EMBL/GenBank/DDBJ databases">
        <title>Novel species in genus Planococcus.</title>
        <authorList>
            <person name="Ning S."/>
        </authorList>
    </citation>
    <scope>NUCLEOTIDE SEQUENCE [LARGE SCALE GENOMIC DNA]</scope>
    <source>
        <strain evidence="2 3">N028</strain>
    </source>
</reference>
<proteinExistence type="predicted"/>
<dbReference type="EMBL" id="JAUJWV010000002">
    <property type="protein sequence ID" value="MDN7243014.1"/>
    <property type="molecule type" value="Genomic_DNA"/>
</dbReference>
<keyword evidence="3" id="KW-1185">Reference proteome</keyword>
<accession>A0ABT8N557</accession>
<evidence type="ECO:0000313" key="3">
    <source>
        <dbReference type="Proteomes" id="UP001172055"/>
    </source>
</evidence>
<gene>
    <name evidence="2" type="ORF">QWY14_14455</name>
</gene>
<organism evidence="2 3">
    <name type="scientific">Planococcus shixiaomingii</name>
    <dbReference type="NCBI Taxonomy" id="3058393"/>
    <lineage>
        <taxon>Bacteria</taxon>
        <taxon>Bacillati</taxon>
        <taxon>Bacillota</taxon>
        <taxon>Bacilli</taxon>
        <taxon>Bacillales</taxon>
        <taxon>Caryophanaceae</taxon>
        <taxon>Planococcus</taxon>
    </lineage>
</organism>
<evidence type="ECO:0000313" key="2">
    <source>
        <dbReference type="EMBL" id="MDN7243014.1"/>
    </source>
</evidence>
<keyword evidence="1" id="KW-1133">Transmembrane helix</keyword>
<protein>
    <submittedName>
        <fullName evidence="2">Uncharacterized protein</fullName>
    </submittedName>
</protein>
<name>A0ABT8N557_9BACL</name>
<feature type="transmembrane region" description="Helical" evidence="1">
    <location>
        <begin position="16"/>
        <end position="36"/>
    </location>
</feature>
<keyword evidence="1" id="KW-0812">Transmembrane</keyword>
<sequence length="216" mass="25250">MMVLNTIISSLEAKDYITISGLLITAVISLATLILTSRSNKKNLYMNSVTKERVTSMSELKEQVARYISTISNYNIINEYNEDEINLILKENEYRALRIMLQLNPDKSEEEDLYKEITKINSLIKYKHKIFDDEKRANNPKDLLKLIEVQNINISSFYENYFDELGNISAQQLNQKILVKFEEKYKHILGNLLANLISKIRIHLKKEWGKVKKESK</sequence>
<dbReference type="RefSeq" id="WP_301724561.1">
    <property type="nucleotide sequence ID" value="NZ_JAUJWV010000002.1"/>
</dbReference>
<evidence type="ECO:0000256" key="1">
    <source>
        <dbReference type="SAM" id="Phobius"/>
    </source>
</evidence>
<keyword evidence="1" id="KW-0472">Membrane</keyword>
<dbReference type="Proteomes" id="UP001172055">
    <property type="component" value="Unassembled WGS sequence"/>
</dbReference>